<organism evidence="2">
    <name type="scientific">Fervidobacterium nodosum</name>
    <dbReference type="NCBI Taxonomy" id="2424"/>
    <lineage>
        <taxon>Bacteria</taxon>
        <taxon>Thermotogati</taxon>
        <taxon>Thermotogota</taxon>
        <taxon>Thermotogae</taxon>
        <taxon>Thermotogales</taxon>
        <taxon>Fervidobacteriaceae</taxon>
        <taxon>Fervidobacterium</taxon>
    </lineage>
</organism>
<dbReference type="InterPro" id="IPR003346">
    <property type="entry name" value="Transposase_20"/>
</dbReference>
<dbReference type="EMBL" id="DRXW01000310">
    <property type="protein sequence ID" value="HHR34324.1"/>
    <property type="molecule type" value="Genomic_DNA"/>
</dbReference>
<dbReference type="GO" id="GO:0006313">
    <property type="term" value="P:DNA transposition"/>
    <property type="evidence" value="ECO:0007669"/>
    <property type="project" value="InterPro"/>
</dbReference>
<evidence type="ECO:0000313" key="2">
    <source>
        <dbReference type="EMBL" id="HHR34324.1"/>
    </source>
</evidence>
<protein>
    <recommendedName>
        <fullName evidence="1">Transposase IS116/IS110/IS902 C-terminal domain-containing protein</fullName>
    </recommendedName>
</protein>
<dbReference type="GO" id="GO:0003677">
    <property type="term" value="F:DNA binding"/>
    <property type="evidence" value="ECO:0007669"/>
    <property type="project" value="InterPro"/>
</dbReference>
<dbReference type="GO" id="GO:0004803">
    <property type="term" value="F:transposase activity"/>
    <property type="evidence" value="ECO:0007669"/>
    <property type="project" value="InterPro"/>
</dbReference>
<comment type="caution">
    <text evidence="2">The sequence shown here is derived from an EMBL/GenBank/DDBJ whole genome shotgun (WGS) entry which is preliminary data.</text>
</comment>
<feature type="domain" description="Transposase IS116/IS110/IS902 C-terminal" evidence="1">
    <location>
        <begin position="1"/>
        <end position="43"/>
    </location>
</feature>
<sequence length="70" mass="8022">MISEVGDISKFESKEKFVSYIRPCPVIYKSENHNGISKKESKQSTKVNILQLSDKNNMNTMDKKRIISSV</sequence>
<reference evidence="2" key="1">
    <citation type="journal article" date="2020" name="mSystems">
        <title>Genome- and Community-Level Interaction Insights into Carbon Utilization and Element Cycling Functions of Hydrothermarchaeota in Hydrothermal Sediment.</title>
        <authorList>
            <person name="Zhou Z."/>
            <person name="Liu Y."/>
            <person name="Xu W."/>
            <person name="Pan J."/>
            <person name="Luo Z.H."/>
            <person name="Li M."/>
        </authorList>
    </citation>
    <scope>NUCLEOTIDE SEQUENCE [LARGE SCALE GENOMIC DNA]</scope>
    <source>
        <strain evidence="2">SpSt-1088</strain>
    </source>
</reference>
<dbReference type="AlphaFoldDB" id="A0A7C5Y3P0"/>
<proteinExistence type="predicted"/>
<evidence type="ECO:0000259" key="1">
    <source>
        <dbReference type="Pfam" id="PF02371"/>
    </source>
</evidence>
<accession>A0A7C5Y3P0</accession>
<dbReference type="Pfam" id="PF02371">
    <property type="entry name" value="Transposase_20"/>
    <property type="match status" value="1"/>
</dbReference>
<gene>
    <name evidence="2" type="ORF">ENM46_05200</name>
</gene>
<name>A0A7C5Y3P0_9BACT</name>